<dbReference type="EMBL" id="KL363222">
    <property type="protein sequence ID" value="KFD52926.1"/>
    <property type="molecule type" value="Genomic_DNA"/>
</dbReference>
<organism evidence="1 3">
    <name type="scientific">Trichuris suis</name>
    <name type="common">pig whipworm</name>
    <dbReference type="NCBI Taxonomy" id="68888"/>
    <lineage>
        <taxon>Eukaryota</taxon>
        <taxon>Metazoa</taxon>
        <taxon>Ecdysozoa</taxon>
        <taxon>Nematoda</taxon>
        <taxon>Enoplea</taxon>
        <taxon>Dorylaimia</taxon>
        <taxon>Trichinellida</taxon>
        <taxon>Trichuridae</taxon>
        <taxon>Trichuris</taxon>
    </lineage>
</organism>
<evidence type="ECO:0000313" key="3">
    <source>
        <dbReference type="Proteomes" id="UP000030764"/>
    </source>
</evidence>
<gene>
    <name evidence="1" type="ORF">M513_06236</name>
    <name evidence="2" type="ORF">M514_06236</name>
</gene>
<evidence type="ECO:0000313" key="1">
    <source>
        <dbReference type="EMBL" id="KFD52926.1"/>
    </source>
</evidence>
<dbReference type="AlphaFoldDB" id="A0A085M6T0"/>
<protein>
    <submittedName>
        <fullName evidence="1">Uncharacterized protein</fullName>
    </submittedName>
</protein>
<dbReference type="Proteomes" id="UP000030764">
    <property type="component" value="Unassembled WGS sequence"/>
</dbReference>
<name>A0A085M6T0_9BILA</name>
<dbReference type="EMBL" id="KL367567">
    <property type="protein sequence ID" value="KFD63745.1"/>
    <property type="molecule type" value="Genomic_DNA"/>
</dbReference>
<evidence type="ECO:0000313" key="2">
    <source>
        <dbReference type="EMBL" id="KFD63745.1"/>
    </source>
</evidence>
<accession>A0A085M6T0</accession>
<keyword evidence="3" id="KW-1185">Reference proteome</keyword>
<proteinExistence type="predicted"/>
<sequence length="114" mass="12849">MEELELRVFSERPGELWTADFGVLVSCELTHSPTCLFTHASPGILTMRSSTTATDGHEEPGRNHILSILQNSAYTFSLPRNSCTNLDNESLLGTEETLLMHRYVIWKFTSFAEI</sequence>
<reference evidence="1 3" key="1">
    <citation type="journal article" date="2014" name="Nat. Genet.">
        <title>Genome and transcriptome of the porcine whipworm Trichuris suis.</title>
        <authorList>
            <person name="Jex A.R."/>
            <person name="Nejsum P."/>
            <person name="Schwarz E.M."/>
            <person name="Hu L."/>
            <person name="Young N.D."/>
            <person name="Hall R.S."/>
            <person name="Korhonen P.K."/>
            <person name="Liao S."/>
            <person name="Thamsborg S."/>
            <person name="Xia J."/>
            <person name="Xu P."/>
            <person name="Wang S."/>
            <person name="Scheerlinck J.P."/>
            <person name="Hofmann A."/>
            <person name="Sternberg P.W."/>
            <person name="Wang J."/>
            <person name="Gasser R.B."/>
        </authorList>
    </citation>
    <scope>NUCLEOTIDE SEQUENCE [LARGE SCALE GENOMIC DNA]</scope>
    <source>
        <strain evidence="2">DCEP-RM93F</strain>
        <strain evidence="1">DCEP-RM93M</strain>
    </source>
</reference>
<dbReference type="Proteomes" id="UP000030758">
    <property type="component" value="Unassembled WGS sequence"/>
</dbReference>